<dbReference type="PROSITE" id="PS51192">
    <property type="entry name" value="HELICASE_ATP_BIND_1"/>
    <property type="match status" value="1"/>
</dbReference>
<dbReference type="PROSITE" id="PS51194">
    <property type="entry name" value="HELICASE_CTER"/>
    <property type="match status" value="1"/>
</dbReference>
<dbReference type="Pfam" id="PF00176">
    <property type="entry name" value="SNF2-rel_dom"/>
    <property type="match status" value="1"/>
</dbReference>
<organism evidence="6">
    <name type="scientific">Noctiluca scintillans</name>
    <name type="common">Sea sparkle</name>
    <name type="synonym">Red tide dinoflagellate</name>
    <dbReference type="NCBI Taxonomy" id="2966"/>
    <lineage>
        <taxon>Eukaryota</taxon>
        <taxon>Sar</taxon>
        <taxon>Alveolata</taxon>
        <taxon>Dinophyceae</taxon>
        <taxon>Noctilucales</taxon>
        <taxon>Noctilucaceae</taxon>
        <taxon>Noctiluca</taxon>
    </lineage>
</organism>
<evidence type="ECO:0000259" key="4">
    <source>
        <dbReference type="PROSITE" id="PS51192"/>
    </source>
</evidence>
<dbReference type="Gene3D" id="3.40.50.10810">
    <property type="entry name" value="Tandem AAA-ATPase domain"/>
    <property type="match status" value="2"/>
</dbReference>
<evidence type="ECO:0000256" key="3">
    <source>
        <dbReference type="SAM" id="MobiDB-lite"/>
    </source>
</evidence>
<feature type="compositionally biased region" description="Basic and acidic residues" evidence="3">
    <location>
        <begin position="1265"/>
        <end position="1290"/>
    </location>
</feature>
<feature type="coiled-coil region" evidence="2">
    <location>
        <begin position="923"/>
        <end position="978"/>
    </location>
</feature>
<accession>A0A7S1ATI0</accession>
<evidence type="ECO:0000256" key="1">
    <source>
        <dbReference type="ARBA" id="ARBA00022801"/>
    </source>
</evidence>
<dbReference type="Pfam" id="PF00271">
    <property type="entry name" value="Helicase_C"/>
    <property type="match status" value="1"/>
</dbReference>
<feature type="compositionally biased region" description="Basic residues" evidence="3">
    <location>
        <begin position="365"/>
        <end position="376"/>
    </location>
</feature>
<evidence type="ECO:0000313" key="6">
    <source>
        <dbReference type="EMBL" id="CAD8863339.1"/>
    </source>
</evidence>
<dbReference type="Gene3D" id="1.20.120.850">
    <property type="entry name" value="SWI2/SNF2 ATPases, N-terminal domain"/>
    <property type="match status" value="1"/>
</dbReference>
<dbReference type="SMART" id="SM00487">
    <property type="entry name" value="DEXDc"/>
    <property type="match status" value="1"/>
</dbReference>
<feature type="domain" description="Helicase ATP-binding" evidence="4">
    <location>
        <begin position="251"/>
        <end position="468"/>
    </location>
</feature>
<dbReference type="InterPro" id="IPR014001">
    <property type="entry name" value="Helicase_ATP-bd"/>
</dbReference>
<gene>
    <name evidence="6" type="ORF">NSCI0253_LOCUS37694</name>
</gene>
<dbReference type="EMBL" id="HBFQ01052935">
    <property type="protein sequence ID" value="CAD8863339.1"/>
    <property type="molecule type" value="Transcribed_RNA"/>
</dbReference>
<name>A0A7S1ATI0_NOCSC</name>
<feature type="region of interest" description="Disordered" evidence="3">
    <location>
        <begin position="363"/>
        <end position="401"/>
    </location>
</feature>
<dbReference type="InterPro" id="IPR049730">
    <property type="entry name" value="SNF2/RAD54-like_C"/>
</dbReference>
<feature type="region of interest" description="Disordered" evidence="3">
    <location>
        <begin position="1265"/>
        <end position="1310"/>
    </location>
</feature>
<keyword evidence="1" id="KW-0378">Hydrolase</keyword>
<sequence length="1397" mass="152652">MASFGFGPWSVGVTGGSKAVEAFATENNDEPHSGSVSYDDDMSSADEAPLVPLSLPGTLRAAPPATVFQPAQAEHVPFPAQVAACKAKIAELQQQKETRLGQEDYMGAHHVKQLILEQEQKLQALRRQLDGLPTPARRLSVAAAAQAASSVKVVKVASPSFPGARNAPPSAGKPAKRAPEDMDTEVSAGEEYDDDIGPEEVEEGGWRLSRRRPDHVELPADVGKDEAPFLLERETFDKLFPYQRAGVAWMARLWQSKQGGILADEMGLGKTIQVCALLSGARKAGATHALLLLPVTLLDQWKREARTWCPGWPVHTYYGSAAKRARALRRVSRPEGGILVTSYQLLGNFDGLFDVTVDDAPSPVRRGRGRGAKRRKLDGDDDDADAEAADSVDENFEPEMPEQGLPGCGVIPWDIVVCDEAHRMKNISTLLGKNLRQVRSRCRLLLSGTPVQNALGDLWALMDFAQPGILGNHATFVKHFSEPIDRGSVRGATAFAVELKKHLAEQLRSVTAPHLLRRTKAEAGLVVASGGEDVSAMEEEEDEEAVNASVKKLVPKKETIIWLKPTDEQITSYQKVLEKSEVIREACAKTKLGIEVFRAIGLLKRLCNHPLLLLPATKPGAWADLLKEAAGKQTAQDTEVVPAESAEVLPCSGAGETDDARAGRAAEMMLRRLPRTPEAMLEQSAKLQCLAVLLPKLAARGHRTLVFSQSVKMLDLIQICCLRLNGLRCLRIDGQTDAISRGEKVQKFQEQRNRFQVMLLTTHVGGVGLNLTGADRVVIVDPAWNPAADAQAVDRAFRIGQEKEVRIYRLIMSGLIEDKMFRLQVFKMGLMKTALEAEQQNHRYFTTKEIRALFDWTDPAEGETRKMLLDKHGATSDDDVRRDAAQDGADLGEDLVVGLSDFAMLYSSLAQTDVPDEAPSAQVDDAKQKLGAADEKLQRMLDAKVASEAKRDALAKELEELLGKMEMLKESRAQADDLLKERRSALVLARRLETTSLQRLDKCSRSHVFSQEQATRTAQTAQQAEETSVATSRLFSEASASARSLDDAFVRAFSEAESQLAIVDDSGKAVNNGVVDVPVIKLRGAQKACDKLRGALETMGTRQQELAVCEEELHRACSDVSDAEVACAGIPDGENLDVQAAAAKKQAELTLKSRERERQRAEQSHGKALQKIEAARESMAQAIAGLHESGIACAEAFVKTQSKQVRADQVKAAVAPIKAAFKHVSSAWIACRKARDNETKSFASRLKAYIKSSSAAVARAAAEKELAESDRIHQEAKIEEETLRTERSAKESQLAESEAAKSSVDVEELNSKSRRDELKVAILAAKEAVKSCRASEKEALTEKQTLHSACSKVERAQLQMEEAKNSAIQRLQAEEYDTNQVEQAYEREKKAKGGDAS</sequence>
<dbReference type="GO" id="GO:0015616">
    <property type="term" value="F:DNA translocase activity"/>
    <property type="evidence" value="ECO:0007669"/>
    <property type="project" value="TreeGrafter"/>
</dbReference>
<dbReference type="InterPro" id="IPR050496">
    <property type="entry name" value="SNF2_RAD54_helicase_repair"/>
</dbReference>
<dbReference type="SMART" id="SM00490">
    <property type="entry name" value="HELICc"/>
    <property type="match status" value="1"/>
</dbReference>
<dbReference type="Gene3D" id="3.40.50.300">
    <property type="entry name" value="P-loop containing nucleotide triphosphate hydrolases"/>
    <property type="match status" value="1"/>
</dbReference>
<feature type="region of interest" description="Disordered" evidence="3">
    <location>
        <begin position="160"/>
        <end position="182"/>
    </location>
</feature>
<feature type="compositionally biased region" description="Acidic residues" evidence="3">
    <location>
        <begin position="379"/>
        <end position="400"/>
    </location>
</feature>
<protein>
    <submittedName>
        <fullName evidence="6">Uncharacterized protein</fullName>
    </submittedName>
</protein>
<dbReference type="InterPro" id="IPR000330">
    <property type="entry name" value="SNF2_N"/>
</dbReference>
<keyword evidence="2" id="KW-0175">Coiled coil</keyword>
<evidence type="ECO:0000259" key="5">
    <source>
        <dbReference type="PROSITE" id="PS51194"/>
    </source>
</evidence>
<dbReference type="GO" id="GO:0005524">
    <property type="term" value="F:ATP binding"/>
    <property type="evidence" value="ECO:0007669"/>
    <property type="project" value="InterPro"/>
</dbReference>
<dbReference type="InterPro" id="IPR001650">
    <property type="entry name" value="Helicase_C-like"/>
</dbReference>
<dbReference type="CDD" id="cd18793">
    <property type="entry name" value="SF2_C_SNF"/>
    <property type="match status" value="1"/>
</dbReference>
<reference evidence="6" key="1">
    <citation type="submission" date="2021-01" db="EMBL/GenBank/DDBJ databases">
        <authorList>
            <person name="Corre E."/>
            <person name="Pelletier E."/>
            <person name="Niang G."/>
            <person name="Scheremetjew M."/>
            <person name="Finn R."/>
            <person name="Kale V."/>
            <person name="Holt S."/>
            <person name="Cochrane G."/>
            <person name="Meng A."/>
            <person name="Brown T."/>
            <person name="Cohen L."/>
        </authorList>
    </citation>
    <scope>NUCLEOTIDE SEQUENCE</scope>
</reference>
<dbReference type="PANTHER" id="PTHR45629:SF7">
    <property type="entry name" value="DNA EXCISION REPAIR PROTEIN ERCC-6-RELATED"/>
    <property type="match status" value="1"/>
</dbReference>
<feature type="region of interest" description="Disordered" evidence="3">
    <location>
        <begin position="24"/>
        <end position="47"/>
    </location>
</feature>
<evidence type="ECO:0000256" key="2">
    <source>
        <dbReference type="SAM" id="Coils"/>
    </source>
</evidence>
<feature type="domain" description="Helicase C-terminal" evidence="5">
    <location>
        <begin position="686"/>
        <end position="851"/>
    </location>
</feature>
<dbReference type="InterPro" id="IPR027417">
    <property type="entry name" value="P-loop_NTPase"/>
</dbReference>
<dbReference type="PANTHER" id="PTHR45629">
    <property type="entry name" value="SNF2/RAD54 FAMILY MEMBER"/>
    <property type="match status" value="1"/>
</dbReference>
<dbReference type="GO" id="GO:0016787">
    <property type="term" value="F:hydrolase activity"/>
    <property type="evidence" value="ECO:0007669"/>
    <property type="project" value="UniProtKB-KW"/>
</dbReference>
<dbReference type="SUPFAM" id="SSF52540">
    <property type="entry name" value="P-loop containing nucleoside triphosphate hydrolases"/>
    <property type="match status" value="2"/>
</dbReference>
<proteinExistence type="predicted"/>
<dbReference type="InterPro" id="IPR038718">
    <property type="entry name" value="SNF2-like_sf"/>
</dbReference>